<organism evidence="9 10">
    <name type="scientific">Streptomyces polychromogenes</name>
    <dbReference type="NCBI Taxonomy" id="67342"/>
    <lineage>
        <taxon>Bacteria</taxon>
        <taxon>Bacillati</taxon>
        <taxon>Actinomycetota</taxon>
        <taxon>Actinomycetes</taxon>
        <taxon>Kitasatosporales</taxon>
        <taxon>Streptomycetaceae</taxon>
        <taxon>Streptomyces</taxon>
    </lineage>
</organism>
<sequence length="454" mass="46600">MLAAMPPQPPSAASRDEPVIRDRGDACPGALRLHSADDGYLARVRIPGGLLTGRQAAVLGLAADRFGDGHLELTSRGNVQLRGLADGCGAGLAEMLGGAGLLPAPSHERVRNIVASPLGGPLVVDWVRELDRLLCASTRAAALSGRFLFALDDGRGDVAALEPDVTVLSVRAGGTGSAGRAEPRDDRTAAGAGNVPGDVPGGRALVRFGAAADAVEVGAADAPRAALLAAEYFLDSADAAGNRPWRIAELADEHTLDTREFALRLDAAGIAAGHRPEVAWPCAEPPRPWGEDGAGLCVLPPLGRLSSAQWRVLTEAAGGADGELRVTPWRSVVLPHANTGACARVEAAGLVARPGSPWLSVTACTGRPGCAKSLADVRADARAVVAESAGGLPVHWSGCARRCGHPRGTAWVDLVATPDGYALDARSVPHADLAAALADARRPRTRTTPPPPSQ</sequence>
<evidence type="ECO:0000256" key="3">
    <source>
        <dbReference type="ARBA" id="ARBA00022723"/>
    </source>
</evidence>
<keyword evidence="2" id="KW-0349">Heme</keyword>
<dbReference type="SUPFAM" id="SSF55124">
    <property type="entry name" value="Nitrite/Sulfite reductase N-terminal domain-like"/>
    <property type="match status" value="2"/>
</dbReference>
<evidence type="ECO:0000256" key="4">
    <source>
        <dbReference type="ARBA" id="ARBA00023002"/>
    </source>
</evidence>
<feature type="region of interest" description="Disordered" evidence="7">
    <location>
        <begin position="1"/>
        <end position="21"/>
    </location>
</feature>
<evidence type="ECO:0000259" key="8">
    <source>
        <dbReference type="Pfam" id="PF03460"/>
    </source>
</evidence>
<keyword evidence="5" id="KW-0408">Iron</keyword>
<name>A0ABP3FAH4_9ACTN</name>
<protein>
    <submittedName>
        <fullName evidence="9">Precorrin-3B synthase</fullName>
    </submittedName>
</protein>
<dbReference type="InterPro" id="IPR051329">
    <property type="entry name" value="NIR_SIR_4Fe-4S"/>
</dbReference>
<evidence type="ECO:0000256" key="1">
    <source>
        <dbReference type="ARBA" id="ARBA00022485"/>
    </source>
</evidence>
<dbReference type="PANTHER" id="PTHR32439:SF9">
    <property type="entry name" value="BLR3264 PROTEIN"/>
    <property type="match status" value="1"/>
</dbReference>
<gene>
    <name evidence="9" type="primary">cobG</name>
    <name evidence="9" type="ORF">GCM10010302_59950</name>
</gene>
<dbReference type="Proteomes" id="UP001501867">
    <property type="component" value="Unassembled WGS sequence"/>
</dbReference>
<evidence type="ECO:0000313" key="9">
    <source>
        <dbReference type="EMBL" id="GAA0313022.1"/>
    </source>
</evidence>
<feature type="domain" description="Nitrite/Sulfite reductase ferredoxin-like" evidence="8">
    <location>
        <begin position="296"/>
        <end position="341"/>
    </location>
</feature>
<dbReference type="Gene3D" id="3.30.413.10">
    <property type="entry name" value="Sulfite Reductase Hemoprotein, domain 1"/>
    <property type="match status" value="2"/>
</dbReference>
<dbReference type="EMBL" id="BAAABV010000024">
    <property type="protein sequence ID" value="GAA0313022.1"/>
    <property type="molecule type" value="Genomic_DNA"/>
</dbReference>
<evidence type="ECO:0000313" key="10">
    <source>
        <dbReference type="Proteomes" id="UP001501867"/>
    </source>
</evidence>
<dbReference type="Gene3D" id="3.90.480.10">
    <property type="entry name" value="Sulfite Reductase Hemoprotein,Domain 2"/>
    <property type="match status" value="1"/>
</dbReference>
<dbReference type="InterPro" id="IPR045854">
    <property type="entry name" value="NO2/SO3_Rdtase_4Fe4S_sf"/>
</dbReference>
<evidence type="ECO:0000256" key="2">
    <source>
        <dbReference type="ARBA" id="ARBA00022617"/>
    </source>
</evidence>
<keyword evidence="6" id="KW-0411">Iron-sulfur</keyword>
<keyword evidence="1" id="KW-0004">4Fe-4S</keyword>
<evidence type="ECO:0000256" key="7">
    <source>
        <dbReference type="SAM" id="MobiDB-lite"/>
    </source>
</evidence>
<dbReference type="Pfam" id="PF03460">
    <property type="entry name" value="NIR_SIR_ferr"/>
    <property type="match status" value="2"/>
</dbReference>
<comment type="caution">
    <text evidence="9">The sequence shown here is derived from an EMBL/GenBank/DDBJ whole genome shotgun (WGS) entry which is preliminary data.</text>
</comment>
<reference evidence="10" key="1">
    <citation type="journal article" date="2019" name="Int. J. Syst. Evol. Microbiol.">
        <title>The Global Catalogue of Microorganisms (GCM) 10K type strain sequencing project: providing services to taxonomists for standard genome sequencing and annotation.</title>
        <authorList>
            <consortium name="The Broad Institute Genomics Platform"/>
            <consortium name="The Broad Institute Genome Sequencing Center for Infectious Disease"/>
            <person name="Wu L."/>
            <person name="Ma J."/>
        </authorList>
    </citation>
    <scope>NUCLEOTIDE SEQUENCE [LARGE SCALE GENOMIC DNA]</scope>
    <source>
        <strain evidence="10">JCM 4505</strain>
    </source>
</reference>
<proteinExistence type="predicted"/>
<keyword evidence="4" id="KW-0560">Oxidoreductase</keyword>
<accession>A0ABP3FAH4</accession>
<dbReference type="InterPro" id="IPR036136">
    <property type="entry name" value="Nit/Sulf_reduc_fer-like_dom_sf"/>
</dbReference>
<evidence type="ECO:0000256" key="6">
    <source>
        <dbReference type="ARBA" id="ARBA00023014"/>
    </source>
</evidence>
<feature type="domain" description="Nitrite/Sulfite reductase ferredoxin-like" evidence="8">
    <location>
        <begin position="37"/>
        <end position="85"/>
    </location>
</feature>
<dbReference type="InterPro" id="IPR005117">
    <property type="entry name" value="NiRdtase/SiRdtase_haem-b_fer"/>
</dbReference>
<feature type="compositionally biased region" description="Pro residues" evidence="7">
    <location>
        <begin position="1"/>
        <end position="10"/>
    </location>
</feature>
<dbReference type="PANTHER" id="PTHR32439">
    <property type="entry name" value="FERREDOXIN--NITRITE REDUCTASE, CHLOROPLASTIC"/>
    <property type="match status" value="1"/>
</dbReference>
<dbReference type="SUPFAM" id="SSF56014">
    <property type="entry name" value="Nitrite and sulphite reductase 4Fe-4S domain-like"/>
    <property type="match status" value="1"/>
</dbReference>
<keyword evidence="10" id="KW-1185">Reference proteome</keyword>
<feature type="region of interest" description="Disordered" evidence="7">
    <location>
        <begin position="173"/>
        <end position="196"/>
    </location>
</feature>
<keyword evidence="3" id="KW-0479">Metal-binding</keyword>
<evidence type="ECO:0000256" key="5">
    <source>
        <dbReference type="ARBA" id="ARBA00023004"/>
    </source>
</evidence>